<dbReference type="AlphaFoldDB" id="A0A3T0EAT1"/>
<accession>A0A3T0EAT1</accession>
<sequence>MLLAAASPLVFTAGVQAQSATEALREVITITGTKRPDGVAVQEVPVAVTAFSGDQLAAL</sequence>
<gene>
    <name evidence="1" type="ORF">X907_2030</name>
</gene>
<organism evidence="1 2">
    <name type="scientific">Glycocaulis alkaliphilus</name>
    <dbReference type="NCBI Taxonomy" id="1434191"/>
    <lineage>
        <taxon>Bacteria</taxon>
        <taxon>Pseudomonadati</taxon>
        <taxon>Pseudomonadota</taxon>
        <taxon>Alphaproteobacteria</taxon>
        <taxon>Maricaulales</taxon>
        <taxon>Maricaulaceae</taxon>
        <taxon>Glycocaulis</taxon>
    </lineage>
</organism>
<evidence type="ECO:0000313" key="1">
    <source>
        <dbReference type="EMBL" id="AZU04553.1"/>
    </source>
</evidence>
<evidence type="ECO:0000313" key="2">
    <source>
        <dbReference type="Proteomes" id="UP000286954"/>
    </source>
</evidence>
<name>A0A3T0EAT1_9PROT</name>
<dbReference type="KEGG" id="gak:X907_2030"/>
<reference evidence="1 2" key="1">
    <citation type="submission" date="2016-12" db="EMBL/GenBank/DDBJ databases">
        <title>The genome of dimorphic prosthecate Glycocaulis alkaliphilus 6b-8t, isolated from crude oil dictates its adaptability in petroleum environments.</title>
        <authorList>
            <person name="Wu X.-L."/>
            <person name="Geng S."/>
        </authorList>
    </citation>
    <scope>NUCLEOTIDE SEQUENCE [LARGE SCALE GENOMIC DNA]</scope>
    <source>
        <strain evidence="1 2">6B-8</strain>
    </source>
</reference>
<protein>
    <recommendedName>
        <fullName evidence="3">TonB-dependent receptor</fullName>
    </recommendedName>
</protein>
<proteinExistence type="predicted"/>
<evidence type="ECO:0008006" key="3">
    <source>
        <dbReference type="Google" id="ProtNLM"/>
    </source>
</evidence>
<dbReference type="Proteomes" id="UP000286954">
    <property type="component" value="Chromosome"/>
</dbReference>
<keyword evidence="2" id="KW-1185">Reference proteome</keyword>
<dbReference type="EMBL" id="CP018911">
    <property type="protein sequence ID" value="AZU04553.1"/>
    <property type="molecule type" value="Genomic_DNA"/>
</dbReference>